<dbReference type="InterPro" id="IPR045767">
    <property type="entry name" value="DUF6134"/>
</dbReference>
<dbReference type="AlphaFoldDB" id="A0A1Y6CNN9"/>
<dbReference type="RefSeq" id="WP_143596394.1">
    <property type="nucleotide sequence ID" value="NZ_FWZX01000041.1"/>
</dbReference>
<evidence type="ECO:0000313" key="3">
    <source>
        <dbReference type="Proteomes" id="UP000192917"/>
    </source>
</evidence>
<protein>
    <recommendedName>
        <fullName evidence="4">DUF3108 domain-containing protein</fullName>
    </recommendedName>
</protein>
<feature type="chain" id="PRO_5013391669" description="DUF3108 domain-containing protein" evidence="1">
    <location>
        <begin position="42"/>
        <end position="234"/>
    </location>
</feature>
<organism evidence="2 3">
    <name type="scientific">Tistlia consotensis USBA 355</name>
    <dbReference type="NCBI Taxonomy" id="560819"/>
    <lineage>
        <taxon>Bacteria</taxon>
        <taxon>Pseudomonadati</taxon>
        <taxon>Pseudomonadota</taxon>
        <taxon>Alphaproteobacteria</taxon>
        <taxon>Rhodospirillales</taxon>
        <taxon>Rhodovibrionaceae</taxon>
        <taxon>Tistlia</taxon>
    </lineage>
</organism>
<gene>
    <name evidence="2" type="ORF">SAMN05428998_14131</name>
</gene>
<evidence type="ECO:0008006" key="4">
    <source>
        <dbReference type="Google" id="ProtNLM"/>
    </source>
</evidence>
<dbReference type="EMBL" id="FWZX01000041">
    <property type="protein sequence ID" value="SMF80373.1"/>
    <property type="molecule type" value="Genomic_DNA"/>
</dbReference>
<evidence type="ECO:0000313" key="2">
    <source>
        <dbReference type="EMBL" id="SMF80373.1"/>
    </source>
</evidence>
<name>A0A1Y6CNN9_9PROT</name>
<sequence length="234" mass="26126">MSVNAESTAPPTSRRPITRRRILAAPLLAALPLVWSRPARAAETTTLDFEIFRGQEPIGKHTIAFTRDGQRLDVAIEVAVELKLVGVVVYRYSHQGREAWQGAYLQSLETDTDDDGTKSQISGQRVEKGFQVHSMSGTYTVSAGVIPGSYWNSDLVQTNALIDVETGELFDITVEDRGEDVVEAAGENVRAHRFRVKGNRIVHLWYDRSGLVVKMAFETKGEYIEHRLKKIDKA</sequence>
<accession>A0A1Y6CNN9</accession>
<dbReference type="Pfam" id="PF19630">
    <property type="entry name" value="DUF6134"/>
    <property type="match status" value="1"/>
</dbReference>
<dbReference type="STRING" id="560819.SAMN05428998_14131"/>
<keyword evidence="1" id="KW-0732">Signal</keyword>
<dbReference type="Proteomes" id="UP000192917">
    <property type="component" value="Unassembled WGS sequence"/>
</dbReference>
<keyword evidence="3" id="KW-1185">Reference proteome</keyword>
<evidence type="ECO:0000256" key="1">
    <source>
        <dbReference type="SAM" id="SignalP"/>
    </source>
</evidence>
<feature type="signal peptide" evidence="1">
    <location>
        <begin position="1"/>
        <end position="41"/>
    </location>
</feature>
<reference evidence="2 3" key="1">
    <citation type="submission" date="2017-04" db="EMBL/GenBank/DDBJ databases">
        <authorList>
            <person name="Afonso C.L."/>
            <person name="Miller P.J."/>
            <person name="Scott M.A."/>
            <person name="Spackman E."/>
            <person name="Goraichik I."/>
            <person name="Dimitrov K.M."/>
            <person name="Suarez D.L."/>
            <person name="Swayne D.E."/>
        </authorList>
    </citation>
    <scope>NUCLEOTIDE SEQUENCE [LARGE SCALE GENOMIC DNA]</scope>
    <source>
        <strain evidence="2 3">USBA 355</strain>
    </source>
</reference>
<proteinExistence type="predicted"/>